<evidence type="ECO:0000313" key="1">
    <source>
        <dbReference type="EMBL" id="QAY73831.1"/>
    </source>
</evidence>
<protein>
    <submittedName>
        <fullName evidence="1">Uncharacterized protein</fullName>
    </submittedName>
</protein>
<dbReference type="RefSeq" id="WP_129191364.1">
    <property type="nucleotide sequence ID" value="NZ_CP035491.1"/>
</dbReference>
<evidence type="ECO:0000313" key="2">
    <source>
        <dbReference type="Proteomes" id="UP000291259"/>
    </source>
</evidence>
<accession>A0A4V0YH85</accession>
<dbReference type="KEGG" id="agf:ET445_11225"/>
<reference evidence="1 2" key="1">
    <citation type="submission" date="2019-01" db="EMBL/GenBank/DDBJ databases">
        <title>Genome sequencing of strain FW100M-8.</title>
        <authorList>
            <person name="Heo J."/>
            <person name="Kim S.-J."/>
            <person name="Kim J.-S."/>
            <person name="Hong S.-B."/>
            <person name="Kwon S.-W."/>
        </authorList>
    </citation>
    <scope>NUCLEOTIDE SEQUENCE [LARGE SCALE GENOMIC DNA]</scope>
    <source>
        <strain evidence="1 2">FW100M-8</strain>
    </source>
</reference>
<dbReference type="AlphaFoldDB" id="A0A4V0YH85"/>
<proteinExistence type="predicted"/>
<organism evidence="1 2">
    <name type="scientific">Agromyces protaetiae</name>
    <dbReference type="NCBI Taxonomy" id="2509455"/>
    <lineage>
        <taxon>Bacteria</taxon>
        <taxon>Bacillati</taxon>
        <taxon>Actinomycetota</taxon>
        <taxon>Actinomycetes</taxon>
        <taxon>Micrococcales</taxon>
        <taxon>Microbacteriaceae</taxon>
        <taxon>Agromyces</taxon>
    </lineage>
</organism>
<sequence length="87" mass="9562">MGADAGGGEYVAEYIDGPLEGEFERRALDERGEPEARVARIAAIDGLESTFWYAAVDRREVGGEPRVRFSFDADASDGVEYDIDDNE</sequence>
<dbReference type="Proteomes" id="UP000291259">
    <property type="component" value="Chromosome"/>
</dbReference>
<dbReference type="EMBL" id="CP035491">
    <property type="protein sequence ID" value="QAY73831.1"/>
    <property type="molecule type" value="Genomic_DNA"/>
</dbReference>
<keyword evidence="2" id="KW-1185">Reference proteome</keyword>
<name>A0A4V0YH85_9MICO</name>
<gene>
    <name evidence="1" type="ORF">ET445_11225</name>
</gene>
<dbReference type="OrthoDB" id="5120845at2"/>